<dbReference type="Pfam" id="PF09955">
    <property type="entry name" value="DUF2189"/>
    <property type="match status" value="1"/>
</dbReference>
<feature type="transmembrane region" description="Helical" evidence="1">
    <location>
        <begin position="66"/>
        <end position="89"/>
    </location>
</feature>
<accession>A0A858R5Q8</accession>
<name>A0A858R5Q8_9PROT</name>
<reference evidence="2" key="1">
    <citation type="submission" date="2020-04" db="EMBL/GenBank/DDBJ databases">
        <title>A desert anoxygenic phototrophic bacterium fixes CO2 using RubisCO under aerobic conditions.</title>
        <authorList>
            <person name="Tang K."/>
        </authorList>
    </citation>
    <scope>NUCLEOTIDE SEQUENCE [LARGE SCALE GENOMIC DNA]</scope>
    <source>
        <strain evidence="2">MIMtkB3</strain>
    </source>
</reference>
<feature type="transmembrane region" description="Helical" evidence="1">
    <location>
        <begin position="162"/>
        <end position="184"/>
    </location>
</feature>
<feature type="transmembrane region" description="Helical" evidence="1">
    <location>
        <begin position="38"/>
        <end position="60"/>
    </location>
</feature>
<dbReference type="Proteomes" id="UP000501891">
    <property type="component" value="Chromosome"/>
</dbReference>
<proteinExistence type="predicted"/>
<dbReference type="AlphaFoldDB" id="A0A858R5Q8"/>
<organism evidence="2 3">
    <name type="scientific">Aerophototrophica crusticola</name>
    <dbReference type="NCBI Taxonomy" id="1709002"/>
    <lineage>
        <taxon>Bacteria</taxon>
        <taxon>Pseudomonadati</taxon>
        <taxon>Pseudomonadota</taxon>
        <taxon>Alphaproteobacteria</taxon>
        <taxon>Rhodospirillales</taxon>
        <taxon>Rhodospirillaceae</taxon>
        <taxon>Aerophototrophica</taxon>
    </lineage>
</organism>
<dbReference type="InterPro" id="IPR018692">
    <property type="entry name" value="DUF2189"/>
</dbReference>
<evidence type="ECO:0000313" key="3">
    <source>
        <dbReference type="Proteomes" id="UP000501891"/>
    </source>
</evidence>
<dbReference type="KEGG" id="acru:HHL28_06000"/>
<feature type="transmembrane region" description="Helical" evidence="1">
    <location>
        <begin position="218"/>
        <end position="246"/>
    </location>
</feature>
<evidence type="ECO:0000313" key="2">
    <source>
        <dbReference type="EMBL" id="QJE72704.1"/>
    </source>
</evidence>
<evidence type="ECO:0000256" key="1">
    <source>
        <dbReference type="SAM" id="Phobius"/>
    </source>
</evidence>
<dbReference type="EMBL" id="CP051775">
    <property type="protein sequence ID" value="QJE72704.1"/>
    <property type="molecule type" value="Genomic_DNA"/>
</dbReference>
<keyword evidence="3" id="KW-1185">Reference proteome</keyword>
<sequence>MNHTDVVPVFATPSPEVRRIAVDRPWHWMQMGYADLVAGWRVSLAYGATVAAFSWGLVLAMTGAGYFYLLLPMCAGFMLVAPLAAVGLYEASRRRARGEEASFRDILGAFRANGLQIGLMGVMLLLLQLFWIRTATLLYALFFSGLNPSFENLVSVVFNSPVSLPFLVVGTALGGVLAFAAFCLSAVSLPMLLDRQTNIFTAVATSITAVQVNPKAMLLWGFIIVFFTGVGLATLFFGLAVAFPLIGHATWHAYKDLVAEDGETV</sequence>
<feature type="transmembrane region" description="Helical" evidence="1">
    <location>
        <begin position="117"/>
        <end position="142"/>
    </location>
</feature>
<gene>
    <name evidence="2" type="ORF">HHL28_06000</name>
</gene>
<keyword evidence="1" id="KW-0472">Membrane</keyword>
<protein>
    <submittedName>
        <fullName evidence="2">DUF2189 domain-containing protein</fullName>
    </submittedName>
</protein>
<keyword evidence="1" id="KW-1133">Transmembrane helix</keyword>
<keyword evidence="1" id="KW-0812">Transmembrane</keyword>